<reference evidence="2" key="1">
    <citation type="book" date="2010" name="EXTREMOPHILES" publisher="0:0-0">
        <title>Complete genome sequences of ten hyperthermophilic archaea reveal their metabolic capabilities and possible ecological roles.</title>
        <editorList>
            <person name="?"/>
        </editorList>
        <authorList>
            <person name="Ravin N.V."/>
            <person name="Mardanov A.V."/>
            <person name="Bonch-Osmolovskaya E.A."/>
            <person name="Skryabin K.G."/>
        </authorList>
    </citation>
    <scope>NUCLEOTIDE SEQUENCE [LARGE SCALE GENOMIC DNA]</scope>
    <source>
        <strain evidence="2">1505</strain>
    </source>
</reference>
<sequence length="39" mass="4511">MIVEGIVALSATASIYVFNKRRQSKKKVKYRVYPARIIL</sequence>
<evidence type="ECO:0000313" key="1">
    <source>
        <dbReference type="EMBL" id="AJB41100.1"/>
    </source>
</evidence>
<protein>
    <submittedName>
        <fullName evidence="1">Uncharacterized protein</fullName>
    </submittedName>
</protein>
<name>A0A3G1A463_9CREN</name>
<dbReference type="Proteomes" id="UP000266720">
    <property type="component" value="Chromosome"/>
</dbReference>
<gene>
    <name evidence="1" type="ORF">TCARB_0022</name>
</gene>
<dbReference type="KEGG" id="tcb:TCARB_0022"/>
<dbReference type="STRING" id="697581.TCARB_0022"/>
<accession>A0A3G1A463</accession>
<evidence type="ECO:0000313" key="2">
    <source>
        <dbReference type="Proteomes" id="UP000266720"/>
    </source>
</evidence>
<organism evidence="1 2">
    <name type="scientific">Thermofilum adornatum 1505</name>
    <dbReference type="NCBI Taxonomy" id="697581"/>
    <lineage>
        <taxon>Archaea</taxon>
        <taxon>Thermoproteota</taxon>
        <taxon>Thermoprotei</taxon>
        <taxon>Thermofilales</taxon>
        <taxon>Thermofilaceae</taxon>
        <taxon>Thermofilum</taxon>
    </lineage>
</organism>
<proteinExistence type="predicted"/>
<dbReference type="AlphaFoldDB" id="A0A3G1A463"/>
<dbReference type="EMBL" id="CP007493">
    <property type="protein sequence ID" value="AJB41100.1"/>
    <property type="molecule type" value="Genomic_DNA"/>
</dbReference>